<evidence type="ECO:0008006" key="9">
    <source>
        <dbReference type="Google" id="ProtNLM"/>
    </source>
</evidence>
<proteinExistence type="inferred from homology"/>
<gene>
    <name evidence="7" type="ORF">DL897_07295</name>
</gene>
<dbReference type="RefSeq" id="WP_113658488.1">
    <property type="nucleotide sequence ID" value="NZ_KZ845665.1"/>
</dbReference>
<dbReference type="Gene3D" id="1.10.1740.10">
    <property type="match status" value="1"/>
</dbReference>
<dbReference type="CDD" id="cd06171">
    <property type="entry name" value="Sigma70_r4"/>
    <property type="match status" value="1"/>
</dbReference>
<evidence type="ECO:0000259" key="5">
    <source>
        <dbReference type="Pfam" id="PF04542"/>
    </source>
</evidence>
<comment type="caution">
    <text evidence="7">The sequence shown here is derived from an EMBL/GenBank/DDBJ whole genome shotgun (WGS) entry which is preliminary data.</text>
</comment>
<evidence type="ECO:0000313" key="7">
    <source>
        <dbReference type="EMBL" id="RAL25874.1"/>
    </source>
</evidence>
<keyword evidence="8" id="KW-1185">Reference proteome</keyword>
<name>A0A364K6F3_9BACL</name>
<evidence type="ECO:0000256" key="3">
    <source>
        <dbReference type="ARBA" id="ARBA00023082"/>
    </source>
</evidence>
<dbReference type="SUPFAM" id="SSF88946">
    <property type="entry name" value="Sigma2 domain of RNA polymerase sigma factors"/>
    <property type="match status" value="1"/>
</dbReference>
<feature type="domain" description="RNA polymerase sigma-70 region 2" evidence="5">
    <location>
        <begin position="31"/>
        <end position="92"/>
    </location>
</feature>
<dbReference type="GO" id="GO:0016987">
    <property type="term" value="F:sigma factor activity"/>
    <property type="evidence" value="ECO:0007669"/>
    <property type="project" value="UniProtKB-KW"/>
</dbReference>
<dbReference type="EMBL" id="QJKK01000003">
    <property type="protein sequence ID" value="RAL25874.1"/>
    <property type="molecule type" value="Genomic_DNA"/>
</dbReference>
<dbReference type="InterPro" id="IPR036388">
    <property type="entry name" value="WH-like_DNA-bd_sf"/>
</dbReference>
<organism evidence="7 8">
    <name type="scientific">Thermoflavimicrobium daqui</name>
    <dbReference type="NCBI Taxonomy" id="2137476"/>
    <lineage>
        <taxon>Bacteria</taxon>
        <taxon>Bacillati</taxon>
        <taxon>Bacillota</taxon>
        <taxon>Bacilli</taxon>
        <taxon>Bacillales</taxon>
        <taxon>Thermoactinomycetaceae</taxon>
        <taxon>Thermoflavimicrobium</taxon>
    </lineage>
</organism>
<dbReference type="InterPro" id="IPR013324">
    <property type="entry name" value="RNA_pol_sigma_r3/r4-like"/>
</dbReference>
<dbReference type="InterPro" id="IPR013325">
    <property type="entry name" value="RNA_pol_sigma_r2"/>
</dbReference>
<sequence>MHRDQRHRYLLTKISEGDTSSFEKLYFDLVDEIYAYYRIRIQDEHFIKDLIQKVFLAVWEGAGHFSGSSTVITWILRIARNKWMDTLRHKYRHLEELMDIQEEEIGLENDFVDQLVNHVTLENLLDSLPPTSKELAHLVFIQELSYQEVAQILSIPEGTVKSRMYHLRKQLKKQLRKEVKH</sequence>
<accession>A0A364K6F3</accession>
<comment type="similarity">
    <text evidence="1">Belongs to the sigma-70 factor family. ECF subfamily.</text>
</comment>
<dbReference type="Pfam" id="PF08281">
    <property type="entry name" value="Sigma70_r4_2"/>
    <property type="match status" value="1"/>
</dbReference>
<dbReference type="SUPFAM" id="SSF88659">
    <property type="entry name" value="Sigma3 and sigma4 domains of RNA polymerase sigma factors"/>
    <property type="match status" value="1"/>
</dbReference>
<dbReference type="GO" id="GO:0003677">
    <property type="term" value="F:DNA binding"/>
    <property type="evidence" value="ECO:0007669"/>
    <property type="project" value="InterPro"/>
</dbReference>
<dbReference type="GO" id="GO:0006352">
    <property type="term" value="P:DNA-templated transcription initiation"/>
    <property type="evidence" value="ECO:0007669"/>
    <property type="project" value="InterPro"/>
</dbReference>
<evidence type="ECO:0000256" key="1">
    <source>
        <dbReference type="ARBA" id="ARBA00010641"/>
    </source>
</evidence>
<keyword evidence="4" id="KW-0804">Transcription</keyword>
<reference evidence="7 8" key="1">
    <citation type="submission" date="2018-06" db="EMBL/GenBank/DDBJ databases">
        <title>Thermoflavimicrobium daqus sp. nov., a thermophilic microbe isolated from Moutai-flavour Daqu.</title>
        <authorList>
            <person name="Wang X."/>
            <person name="Zhou H."/>
        </authorList>
    </citation>
    <scope>NUCLEOTIDE SEQUENCE [LARGE SCALE GENOMIC DNA]</scope>
    <source>
        <strain evidence="7 8">FBKL4.011</strain>
    </source>
</reference>
<reference evidence="7 8" key="2">
    <citation type="submission" date="2018-06" db="EMBL/GenBank/DDBJ databases">
        <authorList>
            <person name="Zhirakovskaya E."/>
        </authorList>
    </citation>
    <scope>NUCLEOTIDE SEQUENCE [LARGE SCALE GENOMIC DNA]</scope>
    <source>
        <strain evidence="7 8">FBKL4.011</strain>
    </source>
</reference>
<dbReference type="InterPro" id="IPR014284">
    <property type="entry name" value="RNA_pol_sigma-70_dom"/>
</dbReference>
<dbReference type="NCBIfam" id="TIGR02937">
    <property type="entry name" value="sigma70-ECF"/>
    <property type="match status" value="1"/>
</dbReference>
<feature type="domain" description="RNA polymerase sigma factor 70 region 4 type 2" evidence="6">
    <location>
        <begin position="121"/>
        <end position="171"/>
    </location>
</feature>
<keyword evidence="2" id="KW-0805">Transcription regulation</keyword>
<evidence type="ECO:0000256" key="2">
    <source>
        <dbReference type="ARBA" id="ARBA00023015"/>
    </source>
</evidence>
<dbReference type="InterPro" id="IPR013249">
    <property type="entry name" value="RNA_pol_sigma70_r4_t2"/>
</dbReference>
<evidence type="ECO:0000259" key="6">
    <source>
        <dbReference type="Pfam" id="PF08281"/>
    </source>
</evidence>
<dbReference type="OrthoDB" id="3472490at2"/>
<dbReference type="PANTHER" id="PTHR43133">
    <property type="entry name" value="RNA POLYMERASE ECF-TYPE SIGMA FACTO"/>
    <property type="match status" value="1"/>
</dbReference>
<dbReference type="Proteomes" id="UP000251213">
    <property type="component" value="Unassembled WGS sequence"/>
</dbReference>
<keyword evidence="3" id="KW-0731">Sigma factor</keyword>
<evidence type="ECO:0000313" key="8">
    <source>
        <dbReference type="Proteomes" id="UP000251213"/>
    </source>
</evidence>
<dbReference type="PANTHER" id="PTHR43133:SF46">
    <property type="entry name" value="RNA POLYMERASE SIGMA-70 FACTOR ECF SUBFAMILY"/>
    <property type="match status" value="1"/>
</dbReference>
<dbReference type="InterPro" id="IPR007627">
    <property type="entry name" value="RNA_pol_sigma70_r2"/>
</dbReference>
<dbReference type="Pfam" id="PF04542">
    <property type="entry name" value="Sigma70_r2"/>
    <property type="match status" value="1"/>
</dbReference>
<dbReference type="InterPro" id="IPR039425">
    <property type="entry name" value="RNA_pol_sigma-70-like"/>
</dbReference>
<evidence type="ECO:0000256" key="4">
    <source>
        <dbReference type="ARBA" id="ARBA00023163"/>
    </source>
</evidence>
<protein>
    <recommendedName>
        <fullName evidence="9">Sigma-70 family RNA polymerase sigma factor</fullName>
    </recommendedName>
</protein>
<dbReference type="AlphaFoldDB" id="A0A364K6F3"/>
<dbReference type="Gene3D" id="1.10.10.10">
    <property type="entry name" value="Winged helix-like DNA-binding domain superfamily/Winged helix DNA-binding domain"/>
    <property type="match status" value="1"/>
</dbReference>